<organism evidence="2 3">
    <name type="scientific">Pararge aegeria aegeria</name>
    <dbReference type="NCBI Taxonomy" id="348720"/>
    <lineage>
        <taxon>Eukaryota</taxon>
        <taxon>Metazoa</taxon>
        <taxon>Ecdysozoa</taxon>
        <taxon>Arthropoda</taxon>
        <taxon>Hexapoda</taxon>
        <taxon>Insecta</taxon>
        <taxon>Pterygota</taxon>
        <taxon>Neoptera</taxon>
        <taxon>Endopterygota</taxon>
        <taxon>Lepidoptera</taxon>
        <taxon>Glossata</taxon>
        <taxon>Ditrysia</taxon>
        <taxon>Papilionoidea</taxon>
        <taxon>Nymphalidae</taxon>
        <taxon>Satyrinae</taxon>
        <taxon>Satyrini</taxon>
        <taxon>Parargina</taxon>
        <taxon>Pararge</taxon>
    </lineage>
</organism>
<dbReference type="Proteomes" id="UP000838756">
    <property type="component" value="Unassembled WGS sequence"/>
</dbReference>
<proteinExistence type="predicted"/>
<keyword evidence="3" id="KW-1185">Reference proteome</keyword>
<dbReference type="OrthoDB" id="7236555at2759"/>
<comment type="caution">
    <text evidence="2">The sequence shown here is derived from an EMBL/GenBank/DDBJ whole genome shotgun (WGS) entry which is preliminary data.</text>
</comment>
<evidence type="ECO:0000313" key="2">
    <source>
        <dbReference type="EMBL" id="CAH2266430.1"/>
    </source>
</evidence>
<evidence type="ECO:0000313" key="3">
    <source>
        <dbReference type="Proteomes" id="UP000838756"/>
    </source>
</evidence>
<protein>
    <submittedName>
        <fullName evidence="2">Jg1026 protein</fullName>
    </submittedName>
</protein>
<name>A0A8S4SKM9_9NEOP</name>
<reference evidence="2" key="1">
    <citation type="submission" date="2022-03" db="EMBL/GenBank/DDBJ databases">
        <authorList>
            <person name="Lindestad O."/>
        </authorList>
    </citation>
    <scope>NUCLEOTIDE SEQUENCE</scope>
</reference>
<feature type="compositionally biased region" description="Basic and acidic residues" evidence="1">
    <location>
        <begin position="16"/>
        <end position="29"/>
    </location>
</feature>
<dbReference type="EMBL" id="CAKXAJ010026306">
    <property type="protein sequence ID" value="CAH2266430.1"/>
    <property type="molecule type" value="Genomic_DNA"/>
</dbReference>
<sequence length="78" mass="8498">MTIDLAESSSLVLSKQSDRDGDLRGHFTDFSEQGLCTNGGGNHEPWPRHQDTRAGATPTTIANPSRTIITAKQFNTLQ</sequence>
<gene>
    <name evidence="2" type="primary">jg1026</name>
    <name evidence="2" type="ORF">PAEG_LOCUS25282</name>
</gene>
<accession>A0A8S4SKM9</accession>
<dbReference type="AlphaFoldDB" id="A0A8S4SKM9"/>
<feature type="region of interest" description="Disordered" evidence="1">
    <location>
        <begin position="1"/>
        <end position="60"/>
    </location>
</feature>
<evidence type="ECO:0000256" key="1">
    <source>
        <dbReference type="SAM" id="MobiDB-lite"/>
    </source>
</evidence>